<evidence type="ECO:0000256" key="12">
    <source>
        <dbReference type="ARBA" id="ARBA00022801"/>
    </source>
</evidence>
<evidence type="ECO:0000256" key="7">
    <source>
        <dbReference type="ARBA" id="ARBA00019179"/>
    </source>
</evidence>
<feature type="compositionally biased region" description="Pro residues" evidence="17">
    <location>
        <begin position="116"/>
        <end position="127"/>
    </location>
</feature>
<dbReference type="HOGENOM" id="CLU_036532_3_2_12"/>
<comment type="similarity">
    <text evidence="5 14 16">Belongs to the RNase HII family.</text>
</comment>
<dbReference type="Gene3D" id="3.30.420.10">
    <property type="entry name" value="Ribonuclease H-like superfamily/Ribonuclease H"/>
    <property type="match status" value="2"/>
</dbReference>
<sequence>MHETRSTKPQLICGVDEAGRGPLAGPVTAAAVILPPDFPADQLRDSKKLTLAGRTRLESLIRQEATAFGMGWAWPAEIDRINILQAAMLAMQRAVYDLRPPQEHPRLDTAALLQEPTPPLDTIPPGPDTGRSQPGIRPDLALIDGNRCPDLGDIPCQAEIKGDDRIHQIMAASILAKTARDRWMAAWDARYPGYGFAGHKGYPTAAHRDAIRQLGPSVIHRRSFRGADGLS</sequence>
<keyword evidence="20" id="KW-1185">Reference proteome</keyword>
<dbReference type="eggNOG" id="COG0164">
    <property type="taxonomic scope" value="Bacteria"/>
</dbReference>
<evidence type="ECO:0000256" key="14">
    <source>
        <dbReference type="HAMAP-Rule" id="MF_00052"/>
    </source>
</evidence>
<organism evidence="19 20">
    <name type="scientific">Spirochaeta africana (strain ATCC 700263 / DSM 8902 / Z-7692)</name>
    <dbReference type="NCBI Taxonomy" id="889378"/>
    <lineage>
        <taxon>Bacteria</taxon>
        <taxon>Pseudomonadati</taxon>
        <taxon>Spirochaetota</taxon>
        <taxon>Spirochaetia</taxon>
        <taxon>Spirochaetales</taxon>
        <taxon>Spirochaetaceae</taxon>
        <taxon>Spirochaeta</taxon>
    </lineage>
</organism>
<keyword evidence="11 14" id="KW-0255">Endonuclease</keyword>
<keyword evidence="10 14" id="KW-0479">Metal-binding</keyword>
<comment type="function">
    <text evidence="3 14 16">Endonuclease that specifically degrades the RNA of RNA-DNA hybrids.</text>
</comment>
<comment type="cofactor">
    <cofactor evidence="2">
        <name>Mg(2+)</name>
        <dbReference type="ChEBI" id="CHEBI:18420"/>
    </cofactor>
</comment>
<evidence type="ECO:0000259" key="18">
    <source>
        <dbReference type="PROSITE" id="PS51975"/>
    </source>
</evidence>
<evidence type="ECO:0000256" key="6">
    <source>
        <dbReference type="ARBA" id="ARBA00012180"/>
    </source>
</evidence>
<dbReference type="RefSeq" id="WP_014455273.1">
    <property type="nucleotide sequence ID" value="NC_017098.1"/>
</dbReference>
<evidence type="ECO:0000256" key="4">
    <source>
        <dbReference type="ARBA" id="ARBA00004496"/>
    </source>
</evidence>
<name>H9UIE1_SPIAZ</name>
<evidence type="ECO:0000256" key="16">
    <source>
        <dbReference type="RuleBase" id="RU003515"/>
    </source>
</evidence>
<evidence type="ECO:0000256" key="13">
    <source>
        <dbReference type="ARBA" id="ARBA00023211"/>
    </source>
</evidence>
<reference evidence="20" key="1">
    <citation type="journal article" date="2013" name="Stand. Genomic Sci.">
        <title>Complete genome sequence of the halophilic bacterium Spirochaeta africana type strain (Z-7692(T)) from the alkaline Lake Magadi in the East African Rift.</title>
        <authorList>
            <person name="Liolos K."/>
            <person name="Abt B."/>
            <person name="Scheuner C."/>
            <person name="Teshima H."/>
            <person name="Held B."/>
            <person name="Lapidus A."/>
            <person name="Nolan M."/>
            <person name="Lucas S."/>
            <person name="Deshpande S."/>
            <person name="Cheng J.F."/>
            <person name="Tapia R."/>
            <person name="Goodwin L.A."/>
            <person name="Pitluck S."/>
            <person name="Pagani I."/>
            <person name="Ivanova N."/>
            <person name="Mavromatis K."/>
            <person name="Mikhailova N."/>
            <person name="Huntemann M."/>
            <person name="Pati A."/>
            <person name="Chen A."/>
            <person name="Palaniappan K."/>
            <person name="Land M."/>
            <person name="Rohde M."/>
            <person name="Tindall B.J."/>
            <person name="Detter J.C."/>
            <person name="Goker M."/>
            <person name="Bristow J."/>
            <person name="Eisen J.A."/>
            <person name="Markowitz V."/>
            <person name="Hugenholtz P."/>
            <person name="Woyke T."/>
            <person name="Klenk H.P."/>
            <person name="Kyrpides N.C."/>
        </authorList>
    </citation>
    <scope>NUCLEOTIDE SEQUENCE</scope>
    <source>
        <strain evidence="20">ATCC 700263 / DSM 8902 / Z-7692</strain>
    </source>
</reference>
<feature type="binding site" evidence="14 15">
    <location>
        <position position="17"/>
    </location>
    <ligand>
        <name>a divalent metal cation</name>
        <dbReference type="ChEBI" id="CHEBI:60240"/>
    </ligand>
</feature>
<dbReference type="GO" id="GO:0032299">
    <property type="term" value="C:ribonuclease H2 complex"/>
    <property type="evidence" value="ECO:0007669"/>
    <property type="project" value="TreeGrafter"/>
</dbReference>
<dbReference type="CDD" id="cd07182">
    <property type="entry name" value="RNase_HII_bacteria_HII_like"/>
    <property type="match status" value="1"/>
</dbReference>
<comment type="subcellular location">
    <subcellularLocation>
        <location evidence="4 14">Cytoplasm</location>
    </subcellularLocation>
</comment>
<keyword evidence="9 14" id="KW-0540">Nuclease</keyword>
<dbReference type="STRING" id="889378.Spiaf_1206"/>
<evidence type="ECO:0000313" key="20">
    <source>
        <dbReference type="Proteomes" id="UP000007383"/>
    </source>
</evidence>
<dbReference type="GO" id="GO:0006298">
    <property type="term" value="P:mismatch repair"/>
    <property type="evidence" value="ECO:0007669"/>
    <property type="project" value="TreeGrafter"/>
</dbReference>
<dbReference type="GO" id="GO:0043137">
    <property type="term" value="P:DNA replication, removal of RNA primer"/>
    <property type="evidence" value="ECO:0007669"/>
    <property type="project" value="TreeGrafter"/>
</dbReference>
<evidence type="ECO:0000256" key="3">
    <source>
        <dbReference type="ARBA" id="ARBA00004065"/>
    </source>
</evidence>
<evidence type="ECO:0000256" key="15">
    <source>
        <dbReference type="PROSITE-ProRule" id="PRU01319"/>
    </source>
</evidence>
<evidence type="ECO:0000256" key="8">
    <source>
        <dbReference type="ARBA" id="ARBA00022490"/>
    </source>
</evidence>
<evidence type="ECO:0000313" key="19">
    <source>
        <dbReference type="EMBL" id="AFG37284.1"/>
    </source>
</evidence>
<keyword evidence="12 14" id="KW-0378">Hydrolase</keyword>
<proteinExistence type="inferred from homology"/>
<dbReference type="InterPro" id="IPR012337">
    <property type="entry name" value="RNaseH-like_sf"/>
</dbReference>
<dbReference type="PANTHER" id="PTHR10954:SF18">
    <property type="entry name" value="RIBONUCLEASE HII"/>
    <property type="match status" value="1"/>
</dbReference>
<feature type="region of interest" description="Disordered" evidence="17">
    <location>
        <begin position="113"/>
        <end position="138"/>
    </location>
</feature>
<feature type="binding site" evidence="14 15">
    <location>
        <position position="144"/>
    </location>
    <ligand>
        <name>a divalent metal cation</name>
        <dbReference type="ChEBI" id="CHEBI:60240"/>
    </ligand>
</feature>
<dbReference type="KEGG" id="sfc:Spiaf_1206"/>
<feature type="binding site" evidence="14 15">
    <location>
        <position position="16"/>
    </location>
    <ligand>
        <name>a divalent metal cation</name>
        <dbReference type="ChEBI" id="CHEBI:60240"/>
    </ligand>
</feature>
<dbReference type="InterPro" id="IPR024567">
    <property type="entry name" value="RNase_HII/HIII_dom"/>
</dbReference>
<evidence type="ECO:0000256" key="9">
    <source>
        <dbReference type="ARBA" id="ARBA00022722"/>
    </source>
</evidence>
<dbReference type="InterPro" id="IPR022898">
    <property type="entry name" value="RNase_HII"/>
</dbReference>
<dbReference type="InterPro" id="IPR001352">
    <property type="entry name" value="RNase_HII/HIII"/>
</dbReference>
<dbReference type="PROSITE" id="PS51975">
    <property type="entry name" value="RNASE_H_2"/>
    <property type="match status" value="1"/>
</dbReference>
<dbReference type="OrthoDB" id="9803420at2"/>
<comment type="cofactor">
    <cofactor evidence="14 15">
        <name>Mn(2+)</name>
        <dbReference type="ChEBI" id="CHEBI:29035"/>
    </cofactor>
    <cofactor evidence="14 15">
        <name>Mg(2+)</name>
        <dbReference type="ChEBI" id="CHEBI:18420"/>
    </cofactor>
    <text evidence="14 15">Manganese or magnesium. Binds 1 divalent metal ion per monomer in the absence of substrate. May bind a second metal ion after substrate binding.</text>
</comment>
<dbReference type="GO" id="GO:0003723">
    <property type="term" value="F:RNA binding"/>
    <property type="evidence" value="ECO:0007669"/>
    <property type="project" value="UniProtKB-UniRule"/>
</dbReference>
<dbReference type="PANTHER" id="PTHR10954">
    <property type="entry name" value="RIBONUCLEASE H2 SUBUNIT A"/>
    <property type="match status" value="1"/>
</dbReference>
<keyword evidence="13 14" id="KW-0464">Manganese</keyword>
<dbReference type="GO" id="GO:0005737">
    <property type="term" value="C:cytoplasm"/>
    <property type="evidence" value="ECO:0007669"/>
    <property type="project" value="UniProtKB-SubCell"/>
</dbReference>
<dbReference type="GO" id="GO:0004523">
    <property type="term" value="F:RNA-DNA hybrid ribonuclease activity"/>
    <property type="evidence" value="ECO:0007669"/>
    <property type="project" value="UniProtKB-UniRule"/>
</dbReference>
<dbReference type="GO" id="GO:0030145">
    <property type="term" value="F:manganese ion binding"/>
    <property type="evidence" value="ECO:0007669"/>
    <property type="project" value="UniProtKB-UniRule"/>
</dbReference>
<dbReference type="EMBL" id="CP003282">
    <property type="protein sequence ID" value="AFG37284.1"/>
    <property type="molecule type" value="Genomic_DNA"/>
</dbReference>
<protein>
    <recommendedName>
        <fullName evidence="7 14">Ribonuclease HII</fullName>
        <shortName evidence="14">RNase HII</shortName>
        <ecNumber evidence="6 14">3.1.26.4</ecNumber>
    </recommendedName>
</protein>
<comment type="catalytic activity">
    <reaction evidence="1 14 15 16">
        <text>Endonucleolytic cleavage to 5'-phosphomonoester.</text>
        <dbReference type="EC" id="3.1.26.4"/>
    </reaction>
</comment>
<evidence type="ECO:0000256" key="1">
    <source>
        <dbReference type="ARBA" id="ARBA00000077"/>
    </source>
</evidence>
<evidence type="ECO:0000256" key="2">
    <source>
        <dbReference type="ARBA" id="ARBA00001946"/>
    </source>
</evidence>
<dbReference type="NCBIfam" id="NF000595">
    <property type="entry name" value="PRK00015.1-3"/>
    <property type="match status" value="1"/>
</dbReference>
<dbReference type="AlphaFoldDB" id="H9UIE1"/>
<evidence type="ECO:0000256" key="5">
    <source>
        <dbReference type="ARBA" id="ARBA00007383"/>
    </source>
</evidence>
<feature type="domain" description="RNase H type-2" evidence="18">
    <location>
        <begin position="10"/>
        <end position="231"/>
    </location>
</feature>
<dbReference type="Pfam" id="PF01351">
    <property type="entry name" value="RNase_HII"/>
    <property type="match status" value="2"/>
</dbReference>
<dbReference type="InterPro" id="IPR036397">
    <property type="entry name" value="RNaseH_sf"/>
</dbReference>
<accession>H9UIE1</accession>
<dbReference type="EC" id="3.1.26.4" evidence="6 14"/>
<dbReference type="HAMAP" id="MF_00052_B">
    <property type="entry name" value="RNase_HII_B"/>
    <property type="match status" value="1"/>
</dbReference>
<evidence type="ECO:0000256" key="11">
    <source>
        <dbReference type="ARBA" id="ARBA00022759"/>
    </source>
</evidence>
<gene>
    <name evidence="14" type="primary">rnhB</name>
    <name evidence="19" type="ordered locus">Spiaf_1206</name>
</gene>
<dbReference type="PATRIC" id="fig|889378.3.peg.1205"/>
<dbReference type="Proteomes" id="UP000007383">
    <property type="component" value="Chromosome"/>
</dbReference>
<dbReference type="SUPFAM" id="SSF53098">
    <property type="entry name" value="Ribonuclease H-like"/>
    <property type="match status" value="1"/>
</dbReference>
<evidence type="ECO:0000256" key="10">
    <source>
        <dbReference type="ARBA" id="ARBA00022723"/>
    </source>
</evidence>
<evidence type="ECO:0000256" key="17">
    <source>
        <dbReference type="SAM" id="MobiDB-lite"/>
    </source>
</evidence>
<keyword evidence="8 14" id="KW-0963">Cytoplasm</keyword>